<keyword evidence="1" id="KW-0479">Metal-binding</keyword>
<evidence type="ECO:0000259" key="5">
    <source>
        <dbReference type="PROSITE" id="PS50865"/>
    </source>
</evidence>
<evidence type="ECO:0000256" key="4">
    <source>
        <dbReference type="PROSITE-ProRule" id="PRU00134"/>
    </source>
</evidence>
<name>A0ABR3JDJ2_9AGAR</name>
<dbReference type="Proteomes" id="UP001556367">
    <property type="component" value="Unassembled WGS sequence"/>
</dbReference>
<dbReference type="SUPFAM" id="SSF144232">
    <property type="entry name" value="HIT/MYND zinc finger-like"/>
    <property type="match status" value="1"/>
</dbReference>
<protein>
    <recommendedName>
        <fullName evidence="5">MYND-type domain-containing protein</fullName>
    </recommendedName>
</protein>
<dbReference type="EMBL" id="JASNQZ010000008">
    <property type="protein sequence ID" value="KAL0953537.1"/>
    <property type="molecule type" value="Genomic_DNA"/>
</dbReference>
<keyword evidence="7" id="KW-1185">Reference proteome</keyword>
<reference evidence="7" key="1">
    <citation type="submission" date="2024-06" db="EMBL/GenBank/DDBJ databases">
        <title>Multi-omics analyses provide insights into the biosynthesis of the anticancer antibiotic pleurotin in Hohenbuehelia grisea.</title>
        <authorList>
            <person name="Weaver J.A."/>
            <person name="Alberti F."/>
        </authorList>
    </citation>
    <scope>NUCLEOTIDE SEQUENCE [LARGE SCALE GENOMIC DNA]</scope>
    <source>
        <strain evidence="7">T-177</strain>
    </source>
</reference>
<dbReference type="PROSITE" id="PS50865">
    <property type="entry name" value="ZF_MYND_2"/>
    <property type="match status" value="1"/>
</dbReference>
<proteinExistence type="predicted"/>
<evidence type="ECO:0000313" key="6">
    <source>
        <dbReference type="EMBL" id="KAL0953537.1"/>
    </source>
</evidence>
<evidence type="ECO:0000313" key="7">
    <source>
        <dbReference type="Proteomes" id="UP001556367"/>
    </source>
</evidence>
<dbReference type="Pfam" id="PF01753">
    <property type="entry name" value="zf-MYND"/>
    <property type="match status" value="1"/>
</dbReference>
<comment type="caution">
    <text evidence="6">The sequence shown here is derived from an EMBL/GenBank/DDBJ whole genome shotgun (WGS) entry which is preliminary data.</text>
</comment>
<keyword evidence="2 4" id="KW-0863">Zinc-finger</keyword>
<dbReference type="InterPro" id="IPR002893">
    <property type="entry name" value="Znf_MYND"/>
</dbReference>
<gene>
    <name evidence="6" type="ORF">HGRIS_004759</name>
</gene>
<dbReference type="Gene3D" id="6.10.140.2220">
    <property type="match status" value="1"/>
</dbReference>
<accession>A0ABR3JDJ2</accession>
<evidence type="ECO:0000256" key="2">
    <source>
        <dbReference type="ARBA" id="ARBA00022771"/>
    </source>
</evidence>
<feature type="domain" description="MYND-type" evidence="5">
    <location>
        <begin position="94"/>
        <end position="134"/>
    </location>
</feature>
<evidence type="ECO:0000256" key="1">
    <source>
        <dbReference type="ARBA" id="ARBA00022723"/>
    </source>
</evidence>
<organism evidence="6 7">
    <name type="scientific">Hohenbuehelia grisea</name>
    <dbReference type="NCBI Taxonomy" id="104357"/>
    <lineage>
        <taxon>Eukaryota</taxon>
        <taxon>Fungi</taxon>
        <taxon>Dikarya</taxon>
        <taxon>Basidiomycota</taxon>
        <taxon>Agaricomycotina</taxon>
        <taxon>Agaricomycetes</taxon>
        <taxon>Agaricomycetidae</taxon>
        <taxon>Agaricales</taxon>
        <taxon>Pleurotineae</taxon>
        <taxon>Pleurotaceae</taxon>
        <taxon>Hohenbuehelia</taxon>
    </lineage>
</organism>
<evidence type="ECO:0000256" key="3">
    <source>
        <dbReference type="ARBA" id="ARBA00022833"/>
    </source>
</evidence>
<sequence length="277" mass="31489">MRTGILEGIYLITNWPAAMRFNVDLLAGDLIPYLRYLSVLRPAEKSIRRLEKGYNEEFGLPMDNTGVLRAVIRANTSAAKLAACWKNRCDFLGCYHTGKRKLVLRRCDGCEKVFYCSKTCQSLDWHEGGHRSSCKTMRRARKNGWPIELSRNDIHFLSRIVAASMSVYLGDIGRAMEVSVTSDKLIHLHFDFSQPKNASSLDIVYESPSIDPREEWINVCARFARGRSPVWMAFRVFPHGVKISSLSKKQIVALFLGEMKKGFSLEFIGYKADEAHA</sequence>
<keyword evidence="3" id="KW-0862">Zinc</keyword>